<evidence type="ECO:0000313" key="1">
    <source>
        <dbReference type="EMBL" id="MCF0063123.1"/>
    </source>
</evidence>
<dbReference type="Proteomes" id="UP001139000">
    <property type="component" value="Unassembled WGS sequence"/>
</dbReference>
<name>A0A9X1PP48_9BACT</name>
<dbReference type="RefSeq" id="WP_234656151.1">
    <property type="nucleotide sequence ID" value="NZ_CP094997.1"/>
</dbReference>
<evidence type="ECO:0000313" key="2">
    <source>
        <dbReference type="Proteomes" id="UP001139000"/>
    </source>
</evidence>
<keyword evidence="2" id="KW-1185">Reference proteome</keyword>
<dbReference type="AlphaFoldDB" id="A0A9X1PP48"/>
<gene>
    <name evidence="1" type="ORF">LXM26_16555</name>
</gene>
<comment type="caution">
    <text evidence="1">The sequence shown here is derived from an EMBL/GenBank/DDBJ whole genome shotgun (WGS) entry which is preliminary data.</text>
</comment>
<reference evidence="1" key="1">
    <citation type="submission" date="2021-12" db="EMBL/GenBank/DDBJ databases">
        <title>Novel species in genus Dyadobacter.</title>
        <authorList>
            <person name="Ma C."/>
        </authorList>
    </citation>
    <scope>NUCLEOTIDE SEQUENCE</scope>
    <source>
        <strain evidence="1">LJ419</strain>
    </source>
</reference>
<organism evidence="1 2">
    <name type="scientific">Dyadobacter chenwenxiniae</name>
    <dbReference type="NCBI Taxonomy" id="2906456"/>
    <lineage>
        <taxon>Bacteria</taxon>
        <taxon>Pseudomonadati</taxon>
        <taxon>Bacteroidota</taxon>
        <taxon>Cytophagia</taxon>
        <taxon>Cytophagales</taxon>
        <taxon>Spirosomataceae</taxon>
        <taxon>Dyadobacter</taxon>
    </lineage>
</organism>
<proteinExistence type="predicted"/>
<dbReference type="EMBL" id="JAJTTC010000003">
    <property type="protein sequence ID" value="MCF0063123.1"/>
    <property type="molecule type" value="Genomic_DNA"/>
</dbReference>
<accession>A0A9X1PP48</accession>
<protein>
    <submittedName>
        <fullName evidence="1">Uncharacterized protein</fullName>
    </submittedName>
</protein>
<sequence>MKTWFLIFSAMVSVSVVRGQIKSANDIYRVKNGSDLTKVIPFEERFQFTRFLDGQVLFRNGKMSKAKMNYSLVHGEVLFVDAKKDTLLFNDNDLIRKILVGENLYFYTKGHGHVHAIADFGGIRLGKKQFLVRMGNEKYASYEQYSATSAISSYSSFVNQNGNFQDLESNVKVILKRRSIFFLIDQNERVMFATRPNLMKVYPKNKRKVNEYLKANQINFEKEEDLKNVLEFASRLE</sequence>